<protein>
    <submittedName>
        <fullName evidence="9">Phosphonate ABC transporter, permease protein PhnE</fullName>
    </submittedName>
</protein>
<evidence type="ECO:0000256" key="1">
    <source>
        <dbReference type="ARBA" id="ARBA00004651"/>
    </source>
</evidence>
<dbReference type="GeneID" id="73046622"/>
<dbReference type="NCBIfam" id="TIGR01097">
    <property type="entry name" value="PhnE"/>
    <property type="match status" value="1"/>
</dbReference>
<keyword evidence="4 7" id="KW-0812">Transmembrane</keyword>
<keyword evidence="5 7" id="KW-1133">Transmembrane helix</keyword>
<accession>A0ABD5Q6D9</accession>
<dbReference type="EMBL" id="JBHSHT010000002">
    <property type="protein sequence ID" value="MFC4826282.1"/>
    <property type="molecule type" value="Genomic_DNA"/>
</dbReference>
<evidence type="ECO:0000256" key="6">
    <source>
        <dbReference type="ARBA" id="ARBA00023136"/>
    </source>
</evidence>
<dbReference type="AlphaFoldDB" id="A0ABD5Q6D9"/>
<keyword evidence="6 7" id="KW-0472">Membrane</keyword>
<dbReference type="InterPro" id="IPR035906">
    <property type="entry name" value="MetI-like_sf"/>
</dbReference>
<proteinExistence type="predicted"/>
<feature type="transmembrane region" description="Helical" evidence="7">
    <location>
        <begin position="148"/>
        <end position="170"/>
    </location>
</feature>
<dbReference type="RefSeq" id="WP_254268105.1">
    <property type="nucleotide sequence ID" value="NZ_CP100400.1"/>
</dbReference>
<keyword evidence="2" id="KW-0813">Transport</keyword>
<evidence type="ECO:0000256" key="5">
    <source>
        <dbReference type="ARBA" id="ARBA00022989"/>
    </source>
</evidence>
<dbReference type="GO" id="GO:0005886">
    <property type="term" value="C:plasma membrane"/>
    <property type="evidence" value="ECO:0007669"/>
    <property type="project" value="UniProtKB-SubCell"/>
</dbReference>
<feature type="domain" description="ABC transmembrane type-1" evidence="8">
    <location>
        <begin position="112"/>
        <end position="294"/>
    </location>
</feature>
<dbReference type="PANTHER" id="PTHR30043:SF1">
    <property type="entry name" value="ABC TRANSPORT SYSTEM PERMEASE PROTEIN P69"/>
    <property type="match status" value="1"/>
</dbReference>
<dbReference type="Gene3D" id="1.10.3720.10">
    <property type="entry name" value="MetI-like"/>
    <property type="match status" value="1"/>
</dbReference>
<sequence>MSSSRIGETLQVLERRRRIRQLFAVAMLAVVLAATYFGLDFIGFDPKELWAQVPQEIEFIKSFVPPNFVDFTIYTEQNNITGLKAIPASFRNFGQPIIESLTSDSASLVRLSMVTIILGFTGTVLGFPLALFFGVLGSEQVTPFPFNFVFRGAMSAIRAIPALVWILIYVPLAGINEVSAVLAIATDTVGNLGRLFTDELEEIEDGPIEAIQSTGASRPQVIGFGMLSQVSTSYVAWTLYILEINTRIAISLGVVGAGGIGRYIRLRQDLFKYQKAAAGIIMVFVIVISVELLSSRIRARLRPDEHESKSILDAIRDLTDGSKWLGTGSNRP</sequence>
<evidence type="ECO:0000256" key="4">
    <source>
        <dbReference type="ARBA" id="ARBA00022692"/>
    </source>
</evidence>
<feature type="transmembrane region" description="Helical" evidence="7">
    <location>
        <begin position="221"/>
        <end position="241"/>
    </location>
</feature>
<reference evidence="9 10" key="1">
    <citation type="journal article" date="2019" name="Int. J. Syst. Evol. Microbiol.">
        <title>The Global Catalogue of Microorganisms (GCM) 10K type strain sequencing project: providing services to taxonomists for standard genome sequencing and annotation.</title>
        <authorList>
            <consortium name="The Broad Institute Genomics Platform"/>
            <consortium name="The Broad Institute Genome Sequencing Center for Infectious Disease"/>
            <person name="Wu L."/>
            <person name="Ma J."/>
        </authorList>
    </citation>
    <scope>NUCLEOTIDE SEQUENCE [LARGE SCALE GENOMIC DNA]</scope>
    <source>
        <strain evidence="9 10">XZYJ18</strain>
    </source>
</reference>
<dbReference type="InterPro" id="IPR005769">
    <property type="entry name" value="PhnE/PtxC"/>
</dbReference>
<evidence type="ECO:0000259" key="8">
    <source>
        <dbReference type="PROSITE" id="PS50928"/>
    </source>
</evidence>
<keyword evidence="10" id="KW-1185">Reference proteome</keyword>
<gene>
    <name evidence="9" type="primary">phnE</name>
    <name evidence="9" type="ORF">ACFO9K_18665</name>
</gene>
<feature type="transmembrane region" description="Helical" evidence="7">
    <location>
        <begin position="111"/>
        <end position="136"/>
    </location>
</feature>
<feature type="transmembrane region" description="Helical" evidence="7">
    <location>
        <begin position="276"/>
        <end position="293"/>
    </location>
</feature>
<organism evidence="9 10">
    <name type="scientific">Halorussus aquaticus</name>
    <dbReference type="NCBI Taxonomy" id="2953748"/>
    <lineage>
        <taxon>Archaea</taxon>
        <taxon>Methanobacteriati</taxon>
        <taxon>Methanobacteriota</taxon>
        <taxon>Stenosarchaea group</taxon>
        <taxon>Halobacteria</taxon>
        <taxon>Halobacteriales</taxon>
        <taxon>Haladaptataceae</taxon>
        <taxon>Halorussus</taxon>
    </lineage>
</organism>
<dbReference type="Proteomes" id="UP001595945">
    <property type="component" value="Unassembled WGS sequence"/>
</dbReference>
<dbReference type="PANTHER" id="PTHR30043">
    <property type="entry name" value="PHOSPHONATES TRANSPORT SYSTEM PERMEASE PROTEIN"/>
    <property type="match status" value="1"/>
</dbReference>
<comment type="subcellular location">
    <subcellularLocation>
        <location evidence="1">Cell membrane</location>
        <topology evidence="1">Multi-pass membrane protein</topology>
    </subcellularLocation>
</comment>
<evidence type="ECO:0000313" key="9">
    <source>
        <dbReference type="EMBL" id="MFC4826282.1"/>
    </source>
</evidence>
<dbReference type="SUPFAM" id="SSF161098">
    <property type="entry name" value="MetI-like"/>
    <property type="match status" value="1"/>
</dbReference>
<dbReference type="CDD" id="cd06261">
    <property type="entry name" value="TM_PBP2"/>
    <property type="match status" value="1"/>
</dbReference>
<evidence type="ECO:0000256" key="7">
    <source>
        <dbReference type="SAM" id="Phobius"/>
    </source>
</evidence>
<evidence type="ECO:0000256" key="3">
    <source>
        <dbReference type="ARBA" id="ARBA00022475"/>
    </source>
</evidence>
<dbReference type="PROSITE" id="PS50928">
    <property type="entry name" value="ABC_TM1"/>
    <property type="match status" value="1"/>
</dbReference>
<keyword evidence="3" id="KW-1003">Cell membrane</keyword>
<comment type="caution">
    <text evidence="9">The sequence shown here is derived from an EMBL/GenBank/DDBJ whole genome shotgun (WGS) entry which is preliminary data.</text>
</comment>
<name>A0ABD5Q6D9_9EURY</name>
<feature type="transmembrane region" description="Helical" evidence="7">
    <location>
        <begin position="248"/>
        <end position="264"/>
    </location>
</feature>
<evidence type="ECO:0000313" key="10">
    <source>
        <dbReference type="Proteomes" id="UP001595945"/>
    </source>
</evidence>
<dbReference type="InterPro" id="IPR000515">
    <property type="entry name" value="MetI-like"/>
</dbReference>
<feature type="transmembrane region" description="Helical" evidence="7">
    <location>
        <begin position="21"/>
        <end position="39"/>
    </location>
</feature>
<evidence type="ECO:0000256" key="2">
    <source>
        <dbReference type="ARBA" id="ARBA00022448"/>
    </source>
</evidence>